<feature type="compositionally biased region" description="Polar residues" evidence="2">
    <location>
        <begin position="68"/>
        <end position="77"/>
    </location>
</feature>
<accession>A0A7R9GCK0</accession>
<dbReference type="CDD" id="cd02642">
    <property type="entry name" value="R3H_encore_like"/>
    <property type="match status" value="1"/>
</dbReference>
<evidence type="ECO:0000313" key="5">
    <source>
        <dbReference type="Proteomes" id="UP000678499"/>
    </source>
</evidence>
<evidence type="ECO:0000313" key="4">
    <source>
        <dbReference type="EMBL" id="CAD7275911.1"/>
    </source>
</evidence>
<dbReference type="PROSITE" id="PS51061">
    <property type="entry name" value="R3H"/>
    <property type="match status" value="1"/>
</dbReference>
<evidence type="ECO:0000259" key="3">
    <source>
        <dbReference type="PROSITE" id="PS51061"/>
    </source>
</evidence>
<feature type="region of interest" description="Disordered" evidence="2">
    <location>
        <begin position="217"/>
        <end position="241"/>
    </location>
</feature>
<dbReference type="SMART" id="SM00393">
    <property type="entry name" value="R3H"/>
    <property type="match status" value="1"/>
</dbReference>
<dbReference type="EMBL" id="CAJPEX010000507">
    <property type="protein sequence ID" value="CAG0916063.1"/>
    <property type="molecule type" value="Genomic_DNA"/>
</dbReference>
<feature type="compositionally biased region" description="Low complexity" evidence="2">
    <location>
        <begin position="421"/>
        <end position="433"/>
    </location>
</feature>
<dbReference type="InterPro" id="IPR051937">
    <property type="entry name" value="R3H_domain_containing"/>
</dbReference>
<dbReference type="PANTHER" id="PTHR15672:SF8">
    <property type="entry name" value="PROTEIN ENCORE"/>
    <property type="match status" value="1"/>
</dbReference>
<organism evidence="4">
    <name type="scientific">Notodromas monacha</name>
    <dbReference type="NCBI Taxonomy" id="399045"/>
    <lineage>
        <taxon>Eukaryota</taxon>
        <taxon>Metazoa</taxon>
        <taxon>Ecdysozoa</taxon>
        <taxon>Arthropoda</taxon>
        <taxon>Crustacea</taxon>
        <taxon>Oligostraca</taxon>
        <taxon>Ostracoda</taxon>
        <taxon>Podocopa</taxon>
        <taxon>Podocopida</taxon>
        <taxon>Cypridocopina</taxon>
        <taxon>Cypridoidea</taxon>
        <taxon>Cyprididae</taxon>
        <taxon>Notodromas</taxon>
    </lineage>
</organism>
<proteinExistence type="predicted"/>
<gene>
    <name evidence="4" type="ORF">NMOB1V02_LOCUS3697</name>
</gene>
<keyword evidence="1" id="KW-0597">Phosphoprotein</keyword>
<name>A0A7R9GCK0_9CRUS</name>
<dbReference type="OrthoDB" id="278430at2759"/>
<feature type="domain" description="R3H" evidence="3">
    <location>
        <begin position="275"/>
        <end position="338"/>
    </location>
</feature>
<feature type="region of interest" description="Disordered" evidence="2">
    <location>
        <begin position="387"/>
        <end position="449"/>
    </location>
</feature>
<keyword evidence="5" id="KW-1185">Reference proteome</keyword>
<dbReference type="AlphaFoldDB" id="A0A7R9GCK0"/>
<dbReference type="InterPro" id="IPR001374">
    <property type="entry name" value="R3H_dom"/>
</dbReference>
<evidence type="ECO:0000256" key="2">
    <source>
        <dbReference type="SAM" id="MobiDB-lite"/>
    </source>
</evidence>
<dbReference type="SUPFAM" id="SSF82708">
    <property type="entry name" value="R3H domain"/>
    <property type="match status" value="1"/>
</dbReference>
<protein>
    <recommendedName>
        <fullName evidence="3">R3H domain-containing protein</fullName>
    </recommendedName>
</protein>
<dbReference type="EMBL" id="OA882544">
    <property type="protein sequence ID" value="CAD7275911.1"/>
    <property type="molecule type" value="Genomic_DNA"/>
</dbReference>
<dbReference type="GO" id="GO:0003676">
    <property type="term" value="F:nucleic acid binding"/>
    <property type="evidence" value="ECO:0007669"/>
    <property type="project" value="UniProtKB-UniRule"/>
</dbReference>
<sequence>MTEVELMQDMPQQSHHQSIKCDVKQVCDQEDQVNACPIDSGSKLEIPSIVVQAGQSPPSSPRDPSPLVQHQQSIGMQSSSTPPSSRVMSPGRSHPPNRSLHQKGLIKQRGVTVDEEDWSWNQPEEYPTMATTLRAMSLDCDAHSHNANEPPKPSSPDPDSNQHLHHSCDSLRTRPKPRNSKMRLLVRSAAMREATSPPPEVNHSSWCQHELPHKSNFRGHKFRQGSSQSAGSINDSLPSLSRDNSVEQYKDFAGMSSQELEDFIAETLHRSPKDRTTLLKIEAELVSFARDEARSSYKFPPMSSYQRMLVHRVAAYFGMAHNIDAGGTSVVVERTKSTRVPDMKFRDQIQPEVPWTCPHFDPTRAVLKKDSGGSLDDYKLSSSAADLNKQWSESTESSSEGVTPAHPHPPPPRPFKVASVDSDPLLAPPSSSSAEKRTGTMAKANSFGGYSSQQRYSARLISKQDSVGSSTNSYLSASSGYKSYRGTSIETRTPSLGSGLLYLSANAQTQTHSLSSQGPSPDIPECIHETPGPQAGEEDEYEPEVARAMGIPDPDLDGNSQTQPVVLPGVIVTSTNTANNLVSQWTGVLWALSSLDEVPAGAILINPQTGKPLVNTDGSIYKFDKMNPPQVIAATAGPQAVALGPAQQVVTHLQPIAPAGHQSAAMSQHIMEPMAAYAAVPSGTHHVQHHQQMYSGYQTGAAAAAAAAAALGHHALLAYAHPQQQQRQPVPSYHHLPTANTPGPGNSMLPQSGSVSARPLQLDNTAAA</sequence>
<dbReference type="PANTHER" id="PTHR15672">
    <property type="entry name" value="CAMP-REGULATED PHOSPHOPROTEIN 21 RELATED R3H DOMAIN CONTAINING PROTEIN"/>
    <property type="match status" value="1"/>
</dbReference>
<evidence type="ECO:0000256" key="1">
    <source>
        <dbReference type="ARBA" id="ARBA00022553"/>
    </source>
</evidence>
<dbReference type="Pfam" id="PF01424">
    <property type="entry name" value="R3H"/>
    <property type="match status" value="1"/>
</dbReference>
<feature type="compositionally biased region" description="Low complexity" evidence="2">
    <location>
        <begin position="78"/>
        <end position="90"/>
    </location>
</feature>
<reference evidence="4" key="1">
    <citation type="submission" date="2020-11" db="EMBL/GenBank/DDBJ databases">
        <authorList>
            <person name="Tran Van P."/>
        </authorList>
    </citation>
    <scope>NUCLEOTIDE SEQUENCE</scope>
</reference>
<feature type="non-terminal residue" evidence="4">
    <location>
        <position position="1"/>
    </location>
</feature>
<feature type="region of interest" description="Disordered" evidence="2">
    <location>
        <begin position="51"/>
        <end position="123"/>
    </location>
</feature>
<feature type="compositionally biased region" description="Polar residues" evidence="2">
    <location>
        <begin position="224"/>
        <end position="241"/>
    </location>
</feature>
<dbReference type="Gene3D" id="3.30.1370.50">
    <property type="entry name" value="R3H-like domain"/>
    <property type="match status" value="1"/>
</dbReference>
<feature type="region of interest" description="Disordered" evidence="2">
    <location>
        <begin position="722"/>
        <end position="768"/>
    </location>
</feature>
<dbReference type="Proteomes" id="UP000678499">
    <property type="component" value="Unassembled WGS sequence"/>
</dbReference>
<feature type="compositionally biased region" description="Basic and acidic residues" evidence="2">
    <location>
        <begin position="160"/>
        <end position="172"/>
    </location>
</feature>
<feature type="compositionally biased region" description="Polar residues" evidence="2">
    <location>
        <begin position="738"/>
        <end position="755"/>
    </location>
</feature>
<dbReference type="InterPro" id="IPR036867">
    <property type="entry name" value="R3H_dom_sf"/>
</dbReference>
<feature type="region of interest" description="Disordered" evidence="2">
    <location>
        <begin position="142"/>
        <end position="181"/>
    </location>
</feature>